<dbReference type="Proteomes" id="UP000219259">
    <property type="component" value="Unassembled WGS sequence"/>
</dbReference>
<name>A0A2A6EAS1_TANFO</name>
<comment type="caution">
    <text evidence="1">The sequence shown here is derived from an EMBL/GenBank/DDBJ whole genome shotgun (WGS) entry which is preliminary data.</text>
</comment>
<protein>
    <submittedName>
        <fullName evidence="1">Uncharacterized protein</fullName>
    </submittedName>
</protein>
<accession>A0A2A6EAS1</accession>
<proteinExistence type="predicted"/>
<evidence type="ECO:0000313" key="2">
    <source>
        <dbReference type="Proteomes" id="UP000219259"/>
    </source>
</evidence>
<dbReference type="EMBL" id="NSLJ01000005">
    <property type="protein sequence ID" value="PDP44568.1"/>
    <property type="molecule type" value="Genomic_DNA"/>
</dbReference>
<evidence type="ECO:0000313" key="1">
    <source>
        <dbReference type="EMBL" id="PDP44568.1"/>
    </source>
</evidence>
<reference evidence="1 2" key="1">
    <citation type="submission" date="2017-09" db="EMBL/GenBank/DDBJ databases">
        <title>Phase variable restriction modification systems are present in the genome sequences of periodontal pathogens Prevotella intermedia, Tannerella forsythia and Porphyromonas gingivalis.</title>
        <authorList>
            <person name="Haigh R.D."/>
            <person name="Crawford L."/>
            <person name="Ralph J."/>
            <person name="Wanford J."/>
            <person name="Vartoukian S.R."/>
            <person name="Hijazib K."/>
            <person name="Wade W."/>
            <person name="Oggioni M.R."/>
        </authorList>
    </citation>
    <scope>NUCLEOTIDE SEQUENCE [LARGE SCALE GENOMIC DNA]</scope>
    <source>
        <strain evidence="1 2">WW11663</strain>
    </source>
</reference>
<sequence length="67" mass="7802">MVLSFLQMKFRTKIHAILSPDKNEMIQAPNNTRRKKTNHATPFGFHIIVQETEACKNSPFDKNPQDF</sequence>
<gene>
    <name evidence="1" type="ORF">CLI86_02635</name>
</gene>
<dbReference type="AlphaFoldDB" id="A0A2A6EAS1"/>
<organism evidence="1 2">
    <name type="scientific">Tannerella forsythia</name>
    <name type="common">Bacteroides forsythus</name>
    <dbReference type="NCBI Taxonomy" id="28112"/>
    <lineage>
        <taxon>Bacteria</taxon>
        <taxon>Pseudomonadati</taxon>
        <taxon>Bacteroidota</taxon>
        <taxon>Bacteroidia</taxon>
        <taxon>Bacteroidales</taxon>
        <taxon>Tannerellaceae</taxon>
        <taxon>Tannerella</taxon>
    </lineage>
</organism>